<feature type="region of interest" description="Disordered" evidence="1">
    <location>
        <begin position="187"/>
        <end position="206"/>
    </location>
</feature>
<dbReference type="RefSeq" id="XP_047781774.1">
    <property type="nucleotide sequence ID" value="XM_047918808.1"/>
</dbReference>
<feature type="compositionally biased region" description="Basic and acidic residues" evidence="1">
    <location>
        <begin position="195"/>
        <end position="206"/>
    </location>
</feature>
<dbReference type="Proteomes" id="UP000814176">
    <property type="component" value="Unassembled WGS sequence"/>
</dbReference>
<proteinExistence type="predicted"/>
<protein>
    <submittedName>
        <fullName evidence="2">Uncharacterized protein</fullName>
    </submittedName>
</protein>
<accession>A0ABQ8KNW5</accession>
<name>A0ABQ8KNW5_9APHY</name>
<evidence type="ECO:0000256" key="1">
    <source>
        <dbReference type="SAM" id="MobiDB-lite"/>
    </source>
</evidence>
<dbReference type="GeneID" id="71999540"/>
<keyword evidence="3" id="KW-1185">Reference proteome</keyword>
<organism evidence="2 3">
    <name type="scientific">Rhodofomes roseus</name>
    <dbReference type="NCBI Taxonomy" id="34475"/>
    <lineage>
        <taxon>Eukaryota</taxon>
        <taxon>Fungi</taxon>
        <taxon>Dikarya</taxon>
        <taxon>Basidiomycota</taxon>
        <taxon>Agaricomycotina</taxon>
        <taxon>Agaricomycetes</taxon>
        <taxon>Polyporales</taxon>
        <taxon>Rhodofomes</taxon>
    </lineage>
</organism>
<reference evidence="2 3" key="1">
    <citation type="journal article" date="2021" name="Environ. Microbiol.">
        <title>Gene family expansions and transcriptome signatures uncover fungal adaptations to wood decay.</title>
        <authorList>
            <person name="Hage H."/>
            <person name="Miyauchi S."/>
            <person name="Viragh M."/>
            <person name="Drula E."/>
            <person name="Min B."/>
            <person name="Chaduli D."/>
            <person name="Navarro D."/>
            <person name="Favel A."/>
            <person name="Norest M."/>
            <person name="Lesage-Meessen L."/>
            <person name="Balint B."/>
            <person name="Merenyi Z."/>
            <person name="de Eugenio L."/>
            <person name="Morin E."/>
            <person name="Martinez A.T."/>
            <person name="Baldrian P."/>
            <person name="Stursova M."/>
            <person name="Martinez M.J."/>
            <person name="Novotny C."/>
            <person name="Magnuson J.K."/>
            <person name="Spatafora J.W."/>
            <person name="Maurice S."/>
            <person name="Pangilinan J."/>
            <person name="Andreopoulos W."/>
            <person name="LaButti K."/>
            <person name="Hundley H."/>
            <person name="Na H."/>
            <person name="Kuo A."/>
            <person name="Barry K."/>
            <person name="Lipzen A."/>
            <person name="Henrissat B."/>
            <person name="Riley R."/>
            <person name="Ahrendt S."/>
            <person name="Nagy L.G."/>
            <person name="Grigoriev I.V."/>
            <person name="Martin F."/>
            <person name="Rosso M.N."/>
        </authorList>
    </citation>
    <scope>NUCLEOTIDE SEQUENCE [LARGE SCALE GENOMIC DNA]</scope>
    <source>
        <strain evidence="2 3">CIRM-BRFM 1785</strain>
    </source>
</reference>
<sequence length="206" mass="23267">MAALVRWISLTSAGFHRITCLTLSNVHMVNFNQLRSLLCAFASLEELSFEDVLLSEDRISRFVPIPARFWLRILRIAARTRVSEVALRALVWILAPSLTSHTIWKSGIAMRSPMALIHGVYQAFHQLVGALRDSLRCPIWDDPTVSLIFMPLELPNLTHLELRGAMSLSLGRPRVFGEESVARITARASNHRHRPGPDPDVQRCQL</sequence>
<evidence type="ECO:0000313" key="3">
    <source>
        <dbReference type="Proteomes" id="UP000814176"/>
    </source>
</evidence>
<comment type="caution">
    <text evidence="2">The sequence shown here is derived from an EMBL/GenBank/DDBJ whole genome shotgun (WGS) entry which is preliminary data.</text>
</comment>
<evidence type="ECO:0000313" key="2">
    <source>
        <dbReference type="EMBL" id="KAH9840124.1"/>
    </source>
</evidence>
<gene>
    <name evidence="2" type="ORF">C8Q71DRAFT_478454</name>
</gene>
<dbReference type="EMBL" id="JADCUA010000005">
    <property type="protein sequence ID" value="KAH9840124.1"/>
    <property type="molecule type" value="Genomic_DNA"/>
</dbReference>